<accession>A0A512RND3</accession>
<name>A0A512RND3_9BACT</name>
<dbReference type="AlphaFoldDB" id="A0A512RND3"/>
<dbReference type="PANTHER" id="PTHR30273">
    <property type="entry name" value="PERIPLASMIC SIGNAL SENSOR AND SIGMA FACTOR ACTIVATOR FECR-RELATED"/>
    <property type="match status" value="1"/>
</dbReference>
<dbReference type="Pfam" id="PF04773">
    <property type="entry name" value="FecR"/>
    <property type="match status" value="1"/>
</dbReference>
<dbReference type="PANTHER" id="PTHR30273:SF2">
    <property type="entry name" value="PROTEIN FECR"/>
    <property type="match status" value="1"/>
</dbReference>
<evidence type="ECO:0000259" key="2">
    <source>
        <dbReference type="Pfam" id="PF04773"/>
    </source>
</evidence>
<dbReference type="Pfam" id="PF16344">
    <property type="entry name" value="FecR_C"/>
    <property type="match status" value="1"/>
</dbReference>
<gene>
    <name evidence="4" type="ORF">CCY01nite_34620</name>
</gene>
<reference evidence="4 5" key="1">
    <citation type="submission" date="2019-07" db="EMBL/GenBank/DDBJ databases">
        <title>Whole genome shotgun sequence of Chitinophaga cymbidii NBRC 109752.</title>
        <authorList>
            <person name="Hosoyama A."/>
            <person name="Uohara A."/>
            <person name="Ohji S."/>
            <person name="Ichikawa N."/>
        </authorList>
    </citation>
    <scope>NUCLEOTIDE SEQUENCE [LARGE SCALE GENOMIC DNA]</scope>
    <source>
        <strain evidence="4 5">NBRC 109752</strain>
    </source>
</reference>
<dbReference type="Gene3D" id="3.55.50.30">
    <property type="match status" value="1"/>
</dbReference>
<evidence type="ECO:0000313" key="5">
    <source>
        <dbReference type="Proteomes" id="UP000321436"/>
    </source>
</evidence>
<dbReference type="RefSeq" id="WP_146864544.1">
    <property type="nucleotide sequence ID" value="NZ_BKAU01000004.1"/>
</dbReference>
<keyword evidence="5" id="KW-1185">Reference proteome</keyword>
<protein>
    <submittedName>
        <fullName evidence="4">Iron dicitrate transporter FecR</fullName>
    </submittedName>
</protein>
<feature type="domain" description="FecR protein" evidence="2">
    <location>
        <begin position="187"/>
        <end position="284"/>
    </location>
</feature>
<dbReference type="InterPro" id="IPR032508">
    <property type="entry name" value="FecR_C"/>
</dbReference>
<dbReference type="GO" id="GO:0016989">
    <property type="term" value="F:sigma factor antagonist activity"/>
    <property type="evidence" value="ECO:0007669"/>
    <property type="project" value="TreeGrafter"/>
</dbReference>
<organism evidence="4 5">
    <name type="scientific">Chitinophaga cymbidii</name>
    <dbReference type="NCBI Taxonomy" id="1096750"/>
    <lineage>
        <taxon>Bacteria</taxon>
        <taxon>Pseudomonadati</taxon>
        <taxon>Bacteroidota</taxon>
        <taxon>Chitinophagia</taxon>
        <taxon>Chitinophagales</taxon>
        <taxon>Chitinophagaceae</taxon>
        <taxon>Chitinophaga</taxon>
    </lineage>
</organism>
<dbReference type="Proteomes" id="UP000321436">
    <property type="component" value="Unassembled WGS sequence"/>
</dbReference>
<dbReference type="OrthoDB" id="649666at2"/>
<evidence type="ECO:0000256" key="1">
    <source>
        <dbReference type="SAM" id="Phobius"/>
    </source>
</evidence>
<feature type="transmembrane region" description="Helical" evidence="1">
    <location>
        <begin position="86"/>
        <end position="107"/>
    </location>
</feature>
<dbReference type="EMBL" id="BKAU01000004">
    <property type="protein sequence ID" value="GEP97202.1"/>
    <property type="molecule type" value="Genomic_DNA"/>
</dbReference>
<evidence type="ECO:0000259" key="3">
    <source>
        <dbReference type="Pfam" id="PF16344"/>
    </source>
</evidence>
<dbReference type="Gene3D" id="2.60.120.1440">
    <property type="match status" value="1"/>
</dbReference>
<keyword evidence="1" id="KW-0812">Transmembrane</keyword>
<sequence length="394" mass="42813">MKDKEFYQLLVKRYMENKATDKELEAFFHYLGQGVLDEHIAAYMDAGSTAEQIHNTGATHDADDTSHGRKLRRTASLPAAKPARKIWLAAAALLAALLLAGGGIYLFRNNSTPLPQGTLAAAPQQEIAPGTDNAVLTLADGSTITLDSTSAGSLSIQGNTNVIQQAGGKLAYRLQGAASSQIVQYNTLTTPRGGKYQLTLPDGTTVLLNAASSLRFPVAFPGKTREVVLNGEAYFEVAENAAQPFRVRLQEPGEVIEVLGTSFNVMAYRDEPPVKTTLVTGKVKVTSNGKAALLAPGEQAVMAADIKVQKASIEEALAWKNNEFYFSNTNIYSVMRQISRWYDVDVKFEDSLQVYLNGNIRKNVNASQVFKMLELTGEVRFSTNGKEVTVSARR</sequence>
<dbReference type="InterPro" id="IPR012373">
    <property type="entry name" value="Ferrdict_sens_TM"/>
</dbReference>
<comment type="caution">
    <text evidence="4">The sequence shown here is derived from an EMBL/GenBank/DDBJ whole genome shotgun (WGS) entry which is preliminary data.</text>
</comment>
<dbReference type="InterPro" id="IPR006860">
    <property type="entry name" value="FecR"/>
</dbReference>
<keyword evidence="1" id="KW-1133">Transmembrane helix</keyword>
<proteinExistence type="predicted"/>
<evidence type="ECO:0000313" key="4">
    <source>
        <dbReference type="EMBL" id="GEP97202.1"/>
    </source>
</evidence>
<feature type="domain" description="Protein FecR C-terminal" evidence="3">
    <location>
        <begin position="323"/>
        <end position="390"/>
    </location>
</feature>
<keyword evidence="1" id="KW-0472">Membrane</keyword>